<evidence type="ECO:0000256" key="6">
    <source>
        <dbReference type="ARBA" id="ARBA00022691"/>
    </source>
</evidence>
<evidence type="ECO:0000256" key="11">
    <source>
        <dbReference type="ARBA" id="ARBA00051661"/>
    </source>
</evidence>
<comment type="catalytic activity">
    <reaction evidence="11">
        <text>N(6)-L-threonylcarbamoyladenosine(37) in tRNA + (sulfur carrier)-SH + AH2 + 2 S-adenosyl-L-methionine = 2-methylsulfanyl-N(6)-L-threonylcarbamoyladenosine(37) in tRNA + (sulfur carrier)-H + 5'-deoxyadenosine + L-methionine + A + S-adenosyl-L-homocysteine + 2 H(+)</text>
        <dbReference type="Rhea" id="RHEA:37075"/>
        <dbReference type="Rhea" id="RHEA-COMP:10163"/>
        <dbReference type="Rhea" id="RHEA-COMP:11092"/>
        <dbReference type="Rhea" id="RHEA-COMP:14737"/>
        <dbReference type="Rhea" id="RHEA-COMP:14739"/>
        <dbReference type="ChEBI" id="CHEBI:13193"/>
        <dbReference type="ChEBI" id="CHEBI:15378"/>
        <dbReference type="ChEBI" id="CHEBI:17319"/>
        <dbReference type="ChEBI" id="CHEBI:17499"/>
        <dbReference type="ChEBI" id="CHEBI:29917"/>
        <dbReference type="ChEBI" id="CHEBI:57844"/>
        <dbReference type="ChEBI" id="CHEBI:57856"/>
        <dbReference type="ChEBI" id="CHEBI:59789"/>
        <dbReference type="ChEBI" id="CHEBI:64428"/>
        <dbReference type="ChEBI" id="CHEBI:74418"/>
        <dbReference type="ChEBI" id="CHEBI:74420"/>
        <dbReference type="EC" id="2.8.4.5"/>
    </reaction>
</comment>
<accession>A0A1I2EDK9</accession>
<evidence type="ECO:0000313" key="15">
    <source>
        <dbReference type="EMBL" id="SFE90676.1"/>
    </source>
</evidence>
<evidence type="ECO:0000256" key="7">
    <source>
        <dbReference type="ARBA" id="ARBA00022723"/>
    </source>
</evidence>
<dbReference type="NCBIfam" id="TIGR00089">
    <property type="entry name" value="MiaB/RimO family radical SAM methylthiotransferase"/>
    <property type="match status" value="1"/>
</dbReference>
<dbReference type="STRING" id="54.SAMN02745121_06022"/>
<evidence type="ECO:0000313" key="16">
    <source>
        <dbReference type="Proteomes" id="UP000199400"/>
    </source>
</evidence>
<dbReference type="PROSITE" id="PS50926">
    <property type="entry name" value="TRAM"/>
    <property type="match status" value="1"/>
</dbReference>
<dbReference type="EMBL" id="FOMX01000022">
    <property type="protein sequence ID" value="SFE90676.1"/>
    <property type="molecule type" value="Genomic_DNA"/>
</dbReference>
<dbReference type="Pfam" id="PF04055">
    <property type="entry name" value="Radical_SAM"/>
    <property type="match status" value="1"/>
</dbReference>
<dbReference type="InterPro" id="IPR058240">
    <property type="entry name" value="rSAM_sf"/>
</dbReference>
<feature type="domain" description="TRAM" evidence="12">
    <location>
        <begin position="372"/>
        <end position="435"/>
    </location>
</feature>
<proteinExistence type="predicted"/>
<evidence type="ECO:0000256" key="5">
    <source>
        <dbReference type="ARBA" id="ARBA00022679"/>
    </source>
</evidence>
<sequence length="435" mass="46262">MRVAFSTLGCRLNQFESDALEQMARAAGHTVVDAEAAPEVVVVNTCTITHEADADARQHVRRAARAGARVVVTGCWATAAPAEAAALPGVALVVGNREKERLFDMLGETCSEGHVPEIHVAPVDLLRRVRVARLRPAADPRRSRAYLKIQDGCDYRCSFCVVPQVRGRSASVPPPEVRAQLQELVVAGVPEVVLTGVHLGIYGRDLRPRSSLSALVAELLPLLGPARLRLGSVDPHEVDERLVTLLASDPRLCPYLHLPVQSGDDDTLRRMRRAHTTADLRALVPRLAEAVPGIGVGTDVIVGFPGESDEAFAATHALLAALPLAYLHVFAYSPRAGTDAASLSGQVDAEVKQRRGAALRALSAAKQRAFAAAQIGRTLPVVIHRTRHRRTGLLVGRAGNGLTVLAAGDDALLGRSGAVEVERAEGTHAVGRLVA</sequence>
<feature type="domain" description="Radical SAM core" evidence="14">
    <location>
        <begin position="139"/>
        <end position="371"/>
    </location>
</feature>
<dbReference type="NCBIfam" id="TIGR01579">
    <property type="entry name" value="MiaB-like-C"/>
    <property type="match status" value="1"/>
</dbReference>
<dbReference type="CDD" id="cd01335">
    <property type="entry name" value="Radical_SAM"/>
    <property type="match status" value="1"/>
</dbReference>
<comment type="cofactor">
    <cofactor evidence="1">
        <name>[4Fe-4S] cluster</name>
        <dbReference type="ChEBI" id="CHEBI:49883"/>
    </cofactor>
</comment>
<evidence type="ECO:0000259" key="14">
    <source>
        <dbReference type="PROSITE" id="PS51918"/>
    </source>
</evidence>
<evidence type="ECO:0000256" key="3">
    <source>
        <dbReference type="ARBA" id="ARBA00013273"/>
    </source>
</evidence>
<dbReference type="GO" id="GO:0046872">
    <property type="term" value="F:metal ion binding"/>
    <property type="evidence" value="ECO:0007669"/>
    <property type="project" value="UniProtKB-KW"/>
</dbReference>
<evidence type="ECO:0000256" key="10">
    <source>
        <dbReference type="ARBA" id="ARBA00031213"/>
    </source>
</evidence>
<dbReference type="InterPro" id="IPR020612">
    <property type="entry name" value="Methylthiotransferase_CS"/>
</dbReference>
<keyword evidence="7" id="KW-0479">Metal-binding</keyword>
<dbReference type="SFLD" id="SFLDG01082">
    <property type="entry name" value="B12-binding_domain_containing"/>
    <property type="match status" value="1"/>
</dbReference>
<evidence type="ECO:0000256" key="1">
    <source>
        <dbReference type="ARBA" id="ARBA00001966"/>
    </source>
</evidence>
<evidence type="ECO:0000256" key="4">
    <source>
        <dbReference type="ARBA" id="ARBA00022485"/>
    </source>
</evidence>
<dbReference type="Gene3D" id="3.40.50.12160">
    <property type="entry name" value="Methylthiotransferase, N-terminal domain"/>
    <property type="match status" value="1"/>
</dbReference>
<dbReference type="SMART" id="SM00729">
    <property type="entry name" value="Elp3"/>
    <property type="match status" value="1"/>
</dbReference>
<feature type="domain" description="MTTase N-terminal" evidence="13">
    <location>
        <begin position="1"/>
        <end position="111"/>
    </location>
</feature>
<dbReference type="PROSITE" id="PS51918">
    <property type="entry name" value="RADICAL_SAM"/>
    <property type="match status" value="1"/>
</dbReference>
<keyword evidence="8" id="KW-0408">Iron</keyword>
<dbReference type="InterPro" id="IPR023404">
    <property type="entry name" value="rSAM_horseshoe"/>
</dbReference>
<dbReference type="PANTHER" id="PTHR11918">
    <property type="entry name" value="RADICAL SAM PROTEINS"/>
    <property type="match status" value="1"/>
</dbReference>
<evidence type="ECO:0000256" key="9">
    <source>
        <dbReference type="ARBA" id="ARBA00023014"/>
    </source>
</evidence>
<evidence type="ECO:0000259" key="12">
    <source>
        <dbReference type="PROSITE" id="PS50926"/>
    </source>
</evidence>
<dbReference type="EC" id="2.8.4.5" evidence="3"/>
<dbReference type="SUPFAM" id="SSF102114">
    <property type="entry name" value="Radical SAM enzymes"/>
    <property type="match status" value="1"/>
</dbReference>
<dbReference type="OrthoDB" id="9805215at2"/>
<name>A0A1I2EDK9_9BACT</name>
<reference evidence="16" key="1">
    <citation type="submission" date="2016-10" db="EMBL/GenBank/DDBJ databases">
        <authorList>
            <person name="Varghese N."/>
            <person name="Submissions S."/>
        </authorList>
    </citation>
    <scope>NUCLEOTIDE SEQUENCE [LARGE SCALE GENOMIC DNA]</scope>
    <source>
        <strain evidence="16">ATCC 25963</strain>
    </source>
</reference>
<dbReference type="InterPro" id="IPR002792">
    <property type="entry name" value="TRAM_dom"/>
</dbReference>
<dbReference type="InterPro" id="IPR006638">
    <property type="entry name" value="Elp3/MiaA/NifB-like_rSAM"/>
</dbReference>
<keyword evidence="9" id="KW-0411">Iron-sulfur</keyword>
<dbReference type="GO" id="GO:0051539">
    <property type="term" value="F:4 iron, 4 sulfur cluster binding"/>
    <property type="evidence" value="ECO:0007669"/>
    <property type="project" value="UniProtKB-KW"/>
</dbReference>
<dbReference type="PANTHER" id="PTHR11918:SF45">
    <property type="entry name" value="THREONYLCARBAMOYLADENOSINE TRNA METHYLTHIOTRANSFERASE"/>
    <property type="match status" value="1"/>
</dbReference>
<protein>
    <recommendedName>
        <fullName evidence="3">tRNA (N(6)-L-threonylcarbamoyladenosine(37)-C(2))-methylthiotransferase</fullName>
        <ecNumber evidence="3">2.8.4.5</ecNumber>
    </recommendedName>
    <alternativeName>
        <fullName evidence="10">tRNA-t(6)A37 methylthiotransferase</fullName>
    </alternativeName>
</protein>
<comment type="function">
    <text evidence="2">Catalyzes the methylthiolation of N6-threonylcarbamoyladenosine (t(6)A), leading to the formation of 2-methylthio-N6-threonylcarbamoyladenosine (ms(2)t(6)A) at position 37 in tRNAs that read codons beginning with adenine.</text>
</comment>
<dbReference type="InterPro" id="IPR007197">
    <property type="entry name" value="rSAM"/>
</dbReference>
<dbReference type="InterPro" id="IPR006467">
    <property type="entry name" value="MiaB-like_bact"/>
</dbReference>
<organism evidence="15 16">
    <name type="scientific">Nannocystis exedens</name>
    <dbReference type="NCBI Taxonomy" id="54"/>
    <lineage>
        <taxon>Bacteria</taxon>
        <taxon>Pseudomonadati</taxon>
        <taxon>Myxococcota</taxon>
        <taxon>Polyangia</taxon>
        <taxon>Nannocystales</taxon>
        <taxon>Nannocystaceae</taxon>
        <taxon>Nannocystis</taxon>
    </lineage>
</organism>
<dbReference type="RefSeq" id="WP_096332499.1">
    <property type="nucleotide sequence ID" value="NZ_FOMX01000022.1"/>
</dbReference>
<keyword evidence="16" id="KW-1185">Reference proteome</keyword>
<keyword evidence="4" id="KW-0004">4Fe-4S</keyword>
<keyword evidence="6" id="KW-0949">S-adenosyl-L-methionine</keyword>
<keyword evidence="5 15" id="KW-0808">Transferase</keyword>
<evidence type="ECO:0000256" key="8">
    <source>
        <dbReference type="ARBA" id="ARBA00023004"/>
    </source>
</evidence>
<dbReference type="AlphaFoldDB" id="A0A1I2EDK9"/>
<dbReference type="InterPro" id="IPR038135">
    <property type="entry name" value="Methylthiotransferase_N_sf"/>
</dbReference>
<dbReference type="Pfam" id="PF00919">
    <property type="entry name" value="UPF0004"/>
    <property type="match status" value="1"/>
</dbReference>
<dbReference type="SFLD" id="SFLDG01061">
    <property type="entry name" value="methylthiotransferase"/>
    <property type="match status" value="1"/>
</dbReference>
<dbReference type="Proteomes" id="UP000199400">
    <property type="component" value="Unassembled WGS sequence"/>
</dbReference>
<gene>
    <name evidence="15" type="ORF">SAMN02745121_06022</name>
</gene>
<dbReference type="InterPro" id="IPR013848">
    <property type="entry name" value="Methylthiotransferase_N"/>
</dbReference>
<evidence type="ECO:0000259" key="13">
    <source>
        <dbReference type="PROSITE" id="PS51449"/>
    </source>
</evidence>
<dbReference type="Gene3D" id="3.80.30.20">
    <property type="entry name" value="tm_1862 like domain"/>
    <property type="match status" value="1"/>
</dbReference>
<dbReference type="SFLD" id="SFLDS00029">
    <property type="entry name" value="Radical_SAM"/>
    <property type="match status" value="1"/>
</dbReference>
<dbReference type="PROSITE" id="PS51449">
    <property type="entry name" value="MTTASE_N"/>
    <property type="match status" value="1"/>
</dbReference>
<evidence type="ECO:0000256" key="2">
    <source>
        <dbReference type="ARBA" id="ARBA00002399"/>
    </source>
</evidence>
<dbReference type="InterPro" id="IPR005839">
    <property type="entry name" value="Methylthiotransferase"/>
</dbReference>
<dbReference type="PROSITE" id="PS01278">
    <property type="entry name" value="MTTASE_RADICAL"/>
    <property type="match status" value="1"/>
</dbReference>
<dbReference type="GO" id="GO:0035598">
    <property type="term" value="F:tRNA (N(6)-L-threonylcarbamoyladenosine(37)-C(2))-methylthiotransferase activity"/>
    <property type="evidence" value="ECO:0007669"/>
    <property type="project" value="UniProtKB-EC"/>
</dbReference>